<feature type="non-terminal residue" evidence="1">
    <location>
        <position position="1"/>
    </location>
</feature>
<evidence type="ECO:0000313" key="2">
    <source>
        <dbReference type="Proteomes" id="UP000789702"/>
    </source>
</evidence>
<accession>A0ACA9PSL0</accession>
<reference evidence="1" key="1">
    <citation type="submission" date="2021-06" db="EMBL/GenBank/DDBJ databases">
        <authorList>
            <person name="Kallberg Y."/>
            <person name="Tangrot J."/>
            <person name="Rosling A."/>
        </authorList>
    </citation>
    <scope>NUCLEOTIDE SEQUENCE</scope>
    <source>
        <strain evidence="1">IL203A</strain>
    </source>
</reference>
<name>A0ACA9PSL0_9GLOM</name>
<dbReference type="Proteomes" id="UP000789702">
    <property type="component" value="Unassembled WGS sequence"/>
</dbReference>
<keyword evidence="2" id="KW-1185">Reference proteome</keyword>
<evidence type="ECO:0000313" key="1">
    <source>
        <dbReference type="EMBL" id="CAG8721142.1"/>
    </source>
</evidence>
<comment type="caution">
    <text evidence="1">The sequence shown here is derived from an EMBL/GenBank/DDBJ whole genome shotgun (WGS) entry which is preliminary data.</text>
</comment>
<organism evidence="1 2">
    <name type="scientific">Dentiscutata heterogama</name>
    <dbReference type="NCBI Taxonomy" id="1316150"/>
    <lineage>
        <taxon>Eukaryota</taxon>
        <taxon>Fungi</taxon>
        <taxon>Fungi incertae sedis</taxon>
        <taxon>Mucoromycota</taxon>
        <taxon>Glomeromycotina</taxon>
        <taxon>Glomeromycetes</taxon>
        <taxon>Diversisporales</taxon>
        <taxon>Gigasporaceae</taxon>
        <taxon>Dentiscutata</taxon>
    </lineage>
</organism>
<dbReference type="EMBL" id="CAJVPU010032925">
    <property type="protein sequence ID" value="CAG8721142.1"/>
    <property type="molecule type" value="Genomic_DNA"/>
</dbReference>
<gene>
    <name evidence="1" type="ORF">DHETER_LOCUS12842</name>
</gene>
<proteinExistence type="predicted"/>
<protein>
    <submittedName>
        <fullName evidence="1">7965_t:CDS:1</fullName>
    </submittedName>
</protein>
<sequence length="189" mass="21867">MPKVSILRYYAVRKGYNSGIYLNWKDCEKQVKGCSGALYKKFETKQQAQKYIDEQKIEGDNLLNIWTDVYCKKNIKTDTIAIIRALEICDKKLDIVINTDSLYIINSKGVKKPKVNFDLVNWLNDLIKEHEGKTYFKHVKGHLGIFENEEADHLAYLGSKKPFVKLCLPEVVKNNSSNVRFAVEHIYST</sequence>